<name>A0AA48WD85_9BURK</name>
<dbReference type="RefSeq" id="WP_206088874.1">
    <property type="nucleotide sequence ID" value="NZ_CP065053.1"/>
</dbReference>
<accession>A0AA48WD85</accession>
<dbReference type="Proteomes" id="UP000662888">
    <property type="component" value="Chromosome"/>
</dbReference>
<feature type="transmembrane region" description="Helical" evidence="1">
    <location>
        <begin position="56"/>
        <end position="81"/>
    </location>
</feature>
<proteinExistence type="predicted"/>
<evidence type="ECO:0000313" key="3">
    <source>
        <dbReference type="Proteomes" id="UP000662888"/>
    </source>
</evidence>
<evidence type="ECO:0000313" key="2">
    <source>
        <dbReference type="EMBL" id="QPI49314.1"/>
    </source>
</evidence>
<evidence type="ECO:0000256" key="1">
    <source>
        <dbReference type="SAM" id="Phobius"/>
    </source>
</evidence>
<keyword evidence="1" id="KW-0812">Transmembrane</keyword>
<dbReference type="EMBL" id="CP065053">
    <property type="protein sequence ID" value="QPI49314.1"/>
    <property type="molecule type" value="Genomic_DNA"/>
</dbReference>
<keyword evidence="1" id="KW-0472">Membrane</keyword>
<reference evidence="2 3" key="1">
    <citation type="submission" date="2020-11" db="EMBL/GenBank/DDBJ databases">
        <authorList>
            <person name="Sun Q."/>
        </authorList>
    </citation>
    <scope>NUCLEOTIDE SEQUENCE [LARGE SCALE GENOMIC DNA]</scope>
    <source>
        <strain evidence="2 3">P8398</strain>
    </source>
</reference>
<gene>
    <name evidence="2" type="ORF">IV454_28330</name>
</gene>
<sequence>MRESLLTPSLSPSRAPAAILYSAQSGFLLAFFGGPFAIILYSALNSWKLRRPLDALAYLPALALSTAFFVAIQAGYAPLISVIDAIGAGGERILSRALAMALFGVVYLMHRKQHRSAVLFGAKPPAPWIPAIACGVLGYGMTWLVLHYAKAVSV</sequence>
<keyword evidence="3" id="KW-1185">Reference proteome</keyword>
<feature type="transmembrane region" description="Helical" evidence="1">
    <location>
        <begin position="93"/>
        <end position="109"/>
    </location>
</feature>
<protein>
    <submittedName>
        <fullName evidence="2">Uncharacterized protein</fullName>
    </submittedName>
</protein>
<feature type="transmembrane region" description="Helical" evidence="1">
    <location>
        <begin position="129"/>
        <end position="149"/>
    </location>
</feature>
<feature type="transmembrane region" description="Helical" evidence="1">
    <location>
        <begin position="27"/>
        <end position="44"/>
    </location>
</feature>
<organism evidence="2 3">
    <name type="scientific">Massilia antarctica</name>
    <dbReference type="NCBI Taxonomy" id="2765360"/>
    <lineage>
        <taxon>Bacteria</taxon>
        <taxon>Pseudomonadati</taxon>
        <taxon>Pseudomonadota</taxon>
        <taxon>Betaproteobacteria</taxon>
        <taxon>Burkholderiales</taxon>
        <taxon>Oxalobacteraceae</taxon>
        <taxon>Telluria group</taxon>
        <taxon>Massilia</taxon>
    </lineage>
</organism>
<keyword evidence="1" id="KW-1133">Transmembrane helix</keyword>